<evidence type="ECO:0000313" key="4">
    <source>
        <dbReference type="EMBL" id="PWB68571.1"/>
    </source>
</evidence>
<dbReference type="PANTHER" id="PTHR10513:SF46">
    <property type="entry name" value="DEOXYGUANOSINE KINASE"/>
    <property type="match status" value="1"/>
</dbReference>
<dbReference type="CDD" id="cd01673">
    <property type="entry name" value="dNK"/>
    <property type="match status" value="1"/>
</dbReference>
<dbReference type="AlphaFoldDB" id="A0A855WVI4"/>
<dbReference type="InterPro" id="IPR002624">
    <property type="entry name" value="DCK/DGK"/>
</dbReference>
<feature type="binding site" evidence="2">
    <location>
        <begin position="137"/>
        <end position="141"/>
    </location>
    <ligand>
        <name>ATP</name>
        <dbReference type="ChEBI" id="CHEBI:30616"/>
    </ligand>
</feature>
<proteinExistence type="predicted"/>
<dbReference type="Gene3D" id="3.40.50.300">
    <property type="entry name" value="P-loop containing nucleotide triphosphate hydrolases"/>
    <property type="match status" value="1"/>
</dbReference>
<keyword evidence="4" id="KW-0418">Kinase</keyword>
<dbReference type="GO" id="GO:0005737">
    <property type="term" value="C:cytoplasm"/>
    <property type="evidence" value="ECO:0007669"/>
    <property type="project" value="TreeGrafter"/>
</dbReference>
<feature type="active site" description="Proton acceptor" evidence="1">
    <location>
        <position position="85"/>
    </location>
</feature>
<dbReference type="SUPFAM" id="SSF52540">
    <property type="entry name" value="P-loop containing nucleoside triphosphate hydrolases"/>
    <property type="match status" value="1"/>
</dbReference>
<organism evidence="4 5">
    <name type="scientific">candidate division GN15 bacterium</name>
    <dbReference type="NCBI Taxonomy" id="2072418"/>
    <lineage>
        <taxon>Bacteria</taxon>
        <taxon>candidate division GN15</taxon>
    </lineage>
</organism>
<comment type="caution">
    <text evidence="4">The sequence shown here is derived from an EMBL/GenBank/DDBJ whole genome shotgun (WGS) entry which is preliminary data.</text>
</comment>
<evidence type="ECO:0000259" key="3">
    <source>
        <dbReference type="Pfam" id="PF01712"/>
    </source>
</evidence>
<dbReference type="Proteomes" id="UP000250918">
    <property type="component" value="Unassembled WGS sequence"/>
</dbReference>
<feature type="domain" description="Deoxynucleoside kinase" evidence="3">
    <location>
        <begin position="7"/>
        <end position="200"/>
    </location>
</feature>
<protein>
    <submittedName>
        <fullName evidence="4">Deoxynucleoside kinase</fullName>
    </submittedName>
</protein>
<dbReference type="InterPro" id="IPR027417">
    <property type="entry name" value="P-loop_NTPase"/>
</dbReference>
<evidence type="ECO:0000256" key="2">
    <source>
        <dbReference type="PIRSR" id="PIRSR000705-3"/>
    </source>
</evidence>
<gene>
    <name evidence="4" type="ORF">C3F09_11340</name>
</gene>
<keyword evidence="4" id="KW-0808">Transferase</keyword>
<dbReference type="InterPro" id="IPR031314">
    <property type="entry name" value="DNK_dom"/>
</dbReference>
<name>A0A855WVI4_9BACT</name>
<evidence type="ECO:0000256" key="1">
    <source>
        <dbReference type="PIRSR" id="PIRSR000705-1"/>
    </source>
</evidence>
<reference evidence="4 5" key="1">
    <citation type="journal article" date="2018" name="ISME J.">
        <title>A methanotrophic archaeon couples anaerobic oxidation of methane to Fe(III) reduction.</title>
        <authorList>
            <person name="Cai C."/>
            <person name="Leu A.O."/>
            <person name="Xie G.J."/>
            <person name="Guo J."/>
            <person name="Feng Y."/>
            <person name="Zhao J.X."/>
            <person name="Tyson G.W."/>
            <person name="Yuan Z."/>
            <person name="Hu S."/>
        </authorList>
    </citation>
    <scope>NUCLEOTIDE SEQUENCE [LARGE SCALE GENOMIC DNA]</scope>
    <source>
        <strain evidence="4">FeB_12</strain>
    </source>
</reference>
<accession>A0A855WVI4</accession>
<dbReference type="PANTHER" id="PTHR10513">
    <property type="entry name" value="DEOXYNUCLEOSIDE KINASE"/>
    <property type="match status" value="1"/>
</dbReference>
<dbReference type="Pfam" id="PF01712">
    <property type="entry name" value="dNK"/>
    <property type="match status" value="1"/>
</dbReference>
<keyword evidence="2" id="KW-0547">Nucleotide-binding</keyword>
<sequence>MFEPNYIAVEGVIGVGKTTFAQMLAQRIEADLVNEEVFENPFLVDYYKNRARYALSCQLYFLISRFQQQQQLMVRDLFAQRIVADYLFAKDAIFASVALSERELTLYNKIAPALSRDIPRPDLVIYLQAGTQTLLSRIRKRGFSFEKAIDSDYIEMLNKAYDYFFFHYSDTPLLVVKTDEIDFVNTPEHFDDLIEQIHKPISGKKYYVPAGDLARK</sequence>
<dbReference type="PIRSF" id="PIRSF000705">
    <property type="entry name" value="DNK"/>
    <property type="match status" value="1"/>
</dbReference>
<dbReference type="GO" id="GO:0005524">
    <property type="term" value="F:ATP binding"/>
    <property type="evidence" value="ECO:0007669"/>
    <property type="project" value="UniProtKB-KW"/>
</dbReference>
<feature type="binding site" evidence="2">
    <location>
        <begin position="11"/>
        <end position="19"/>
    </location>
    <ligand>
        <name>ATP</name>
        <dbReference type="ChEBI" id="CHEBI:30616"/>
    </ligand>
</feature>
<keyword evidence="2" id="KW-0067">ATP-binding</keyword>
<dbReference type="EMBL" id="PQAP01000196">
    <property type="protein sequence ID" value="PWB68571.1"/>
    <property type="molecule type" value="Genomic_DNA"/>
</dbReference>
<dbReference type="InterPro" id="IPR050566">
    <property type="entry name" value="Deoxyribonucleoside_kinase"/>
</dbReference>
<evidence type="ECO:0000313" key="5">
    <source>
        <dbReference type="Proteomes" id="UP000250918"/>
    </source>
</evidence>
<dbReference type="GO" id="GO:0019136">
    <property type="term" value="F:deoxynucleoside kinase activity"/>
    <property type="evidence" value="ECO:0007669"/>
    <property type="project" value="InterPro"/>
</dbReference>